<dbReference type="PANTHER" id="PTHR14304">
    <property type="entry name" value="CELL DIVISION CYCLE AND APOPTOSIS REGULATOR PROTEIN"/>
    <property type="match status" value="1"/>
</dbReference>
<organism evidence="4 5">
    <name type="scientific">Exocentrus adspersus</name>
    <dbReference type="NCBI Taxonomy" id="1586481"/>
    <lineage>
        <taxon>Eukaryota</taxon>
        <taxon>Metazoa</taxon>
        <taxon>Ecdysozoa</taxon>
        <taxon>Arthropoda</taxon>
        <taxon>Hexapoda</taxon>
        <taxon>Insecta</taxon>
        <taxon>Pterygota</taxon>
        <taxon>Neoptera</taxon>
        <taxon>Endopterygota</taxon>
        <taxon>Coleoptera</taxon>
        <taxon>Polyphaga</taxon>
        <taxon>Cucujiformia</taxon>
        <taxon>Chrysomeloidea</taxon>
        <taxon>Cerambycidae</taxon>
        <taxon>Lamiinae</taxon>
        <taxon>Acanthocinini</taxon>
        <taxon>Exocentrus</taxon>
    </lineage>
</organism>
<dbReference type="InterPro" id="IPR025224">
    <property type="entry name" value="CCAR1/CCAR2"/>
</dbReference>
<dbReference type="InterPro" id="IPR045353">
    <property type="entry name" value="LAIKA"/>
</dbReference>
<dbReference type="InterPro" id="IPR025954">
    <property type="entry name" value="DBC1/CARP1_inactive_NUDIX"/>
</dbReference>
<feature type="region of interest" description="Disordered" evidence="2">
    <location>
        <begin position="271"/>
        <end position="312"/>
    </location>
</feature>
<dbReference type="Pfam" id="PF02037">
    <property type="entry name" value="SAP"/>
    <property type="match status" value="1"/>
</dbReference>
<keyword evidence="5" id="KW-1185">Reference proteome</keyword>
<name>A0AAV8V6M3_9CUCU</name>
<dbReference type="PANTHER" id="PTHR14304:SF11">
    <property type="entry name" value="SAP DOMAIN-CONTAINING PROTEIN"/>
    <property type="match status" value="1"/>
</dbReference>
<dbReference type="SMART" id="SM01122">
    <property type="entry name" value="DBC1"/>
    <property type="match status" value="1"/>
</dbReference>
<dbReference type="PROSITE" id="PS50800">
    <property type="entry name" value="SAP"/>
    <property type="match status" value="1"/>
</dbReference>
<evidence type="ECO:0000259" key="3">
    <source>
        <dbReference type="PROSITE" id="PS50800"/>
    </source>
</evidence>
<dbReference type="GO" id="GO:0005634">
    <property type="term" value="C:nucleus"/>
    <property type="evidence" value="ECO:0007669"/>
    <property type="project" value="TreeGrafter"/>
</dbReference>
<dbReference type="EMBL" id="JANEYG010000453">
    <property type="protein sequence ID" value="KAJ8909667.1"/>
    <property type="molecule type" value="Genomic_DNA"/>
</dbReference>
<sequence>MTRYRFLELYYRRSESTHKGKTIPARVETVVLFLPDVWSCLPTQLEWDNLHQIYRKHLERILKAEQEGIDDEEDVPSDKLEPTHYSLLDPKTMAVSALRNELKARNISCKGLKSQLVARLSKSLKAEAEKTDDNNKDKEESESENTQDEKKSEDVKSIWGCYINPFFNISINKEIEHNRRKKLNERERALLEKRYTLPEQQHILVHPSKTAKSGKFDCTTMSLSLLLDYRPEDTKEHSFEVSLFAELFNEMLMRDFGFNIFRALHELPEKVKEKDDKKKKDDDKKNDEKKKDDDKKKEEDKKKEDDKKKRRG</sequence>
<dbReference type="Pfam" id="PF14443">
    <property type="entry name" value="DBC1"/>
    <property type="match status" value="1"/>
</dbReference>
<evidence type="ECO:0000313" key="4">
    <source>
        <dbReference type="EMBL" id="KAJ8909667.1"/>
    </source>
</evidence>
<evidence type="ECO:0000313" key="5">
    <source>
        <dbReference type="Proteomes" id="UP001159042"/>
    </source>
</evidence>
<dbReference type="SUPFAM" id="SSF68906">
    <property type="entry name" value="SAP domain"/>
    <property type="match status" value="1"/>
</dbReference>
<proteinExistence type="predicted"/>
<accession>A0AAV8V6M3</accession>
<dbReference type="InterPro" id="IPR003034">
    <property type="entry name" value="SAP_dom"/>
</dbReference>
<keyword evidence="1" id="KW-0175">Coiled coil</keyword>
<dbReference type="InterPro" id="IPR036361">
    <property type="entry name" value="SAP_dom_sf"/>
</dbReference>
<evidence type="ECO:0000256" key="1">
    <source>
        <dbReference type="ARBA" id="ARBA00023054"/>
    </source>
</evidence>
<protein>
    <recommendedName>
        <fullName evidence="3">SAP domain-containing protein</fullName>
    </recommendedName>
</protein>
<reference evidence="4 5" key="1">
    <citation type="journal article" date="2023" name="Insect Mol. Biol.">
        <title>Genome sequencing provides insights into the evolution of gene families encoding plant cell wall-degrading enzymes in longhorned beetles.</title>
        <authorList>
            <person name="Shin N.R."/>
            <person name="Okamura Y."/>
            <person name="Kirsch R."/>
            <person name="Pauchet Y."/>
        </authorList>
    </citation>
    <scope>NUCLEOTIDE SEQUENCE [LARGE SCALE GENOMIC DNA]</scope>
    <source>
        <strain evidence="4">EAD_L_NR</strain>
    </source>
</reference>
<gene>
    <name evidence="4" type="ORF">NQ315_005429</name>
</gene>
<dbReference type="GO" id="GO:0006355">
    <property type="term" value="P:regulation of DNA-templated transcription"/>
    <property type="evidence" value="ECO:0007669"/>
    <property type="project" value="InterPro"/>
</dbReference>
<dbReference type="Pfam" id="PF19256">
    <property type="entry name" value="LAIKA"/>
    <property type="match status" value="1"/>
</dbReference>
<dbReference type="Proteomes" id="UP001159042">
    <property type="component" value="Unassembled WGS sequence"/>
</dbReference>
<dbReference type="AlphaFoldDB" id="A0AAV8V6M3"/>
<comment type="caution">
    <text evidence="4">The sequence shown here is derived from an EMBL/GenBank/DDBJ whole genome shotgun (WGS) entry which is preliminary data.</text>
</comment>
<evidence type="ECO:0000256" key="2">
    <source>
        <dbReference type="SAM" id="MobiDB-lite"/>
    </source>
</evidence>
<feature type="domain" description="SAP" evidence="3">
    <location>
        <begin position="90"/>
        <end position="124"/>
    </location>
</feature>
<feature type="region of interest" description="Disordered" evidence="2">
    <location>
        <begin position="125"/>
        <end position="151"/>
    </location>
</feature>
<dbReference type="Gene3D" id="1.10.720.30">
    <property type="entry name" value="SAP domain"/>
    <property type="match status" value="1"/>
</dbReference>
<dbReference type="SMART" id="SM00513">
    <property type="entry name" value="SAP"/>
    <property type="match status" value="1"/>
</dbReference>
<feature type="compositionally biased region" description="Basic and acidic residues" evidence="2">
    <location>
        <begin position="125"/>
        <end position="139"/>
    </location>
</feature>